<dbReference type="Pfam" id="PF01180">
    <property type="entry name" value="DHO_dh"/>
    <property type="match status" value="1"/>
</dbReference>
<dbReference type="GO" id="GO:0005743">
    <property type="term" value="C:mitochondrial inner membrane"/>
    <property type="evidence" value="ECO:0007669"/>
    <property type="project" value="TreeGrafter"/>
</dbReference>
<keyword evidence="6" id="KW-0472">Membrane</keyword>
<evidence type="ECO:0000256" key="4">
    <source>
        <dbReference type="ARBA" id="ARBA00022643"/>
    </source>
</evidence>
<evidence type="ECO:0000256" key="3">
    <source>
        <dbReference type="ARBA" id="ARBA00022630"/>
    </source>
</evidence>
<evidence type="ECO:0000313" key="9">
    <source>
        <dbReference type="WBParaSite" id="SMUV_0000170101-mRNA-1"/>
    </source>
</evidence>
<sequence length="394" mass="43042">MYKALPPGYILKSTVIVATSGTLLYGAAQYMLGSEPFFKNQCMPILSRLVGDERVPQLALTAAKWGIMPLKGDSYREYDELNCEVFNKKFNNPVGIAAGFDKNGVAVKNLSKSGFGFVEVGSVTPLPHQSKEKQQIFRLVEDEAVINRCEFNNIGVGSVMSNLRKSKDDLSVVPIGVNISRNEVSEDSSVDYEIGVNYLGPFADYIVLNLSSNNNLVSQNLSSGKEIRKILEKVKKAVTRVGEKKLKVFLKINPLLLDEQKKELAKLVLEKNSGVDGLIIANATTSRPDSLKSALKSEEGGLSGKPLNEMSTECIKDFYRLTGGKVTIIGCGGVSCGKDAYDKIRAGASLVQLYTSLLYQGFPVVGRIKRELVELLRKDGFSNISEAVGAEHNR</sequence>
<dbReference type="GO" id="GO:0009220">
    <property type="term" value="P:pyrimidine ribonucleotide biosynthetic process"/>
    <property type="evidence" value="ECO:0007669"/>
    <property type="project" value="TreeGrafter"/>
</dbReference>
<evidence type="ECO:0000256" key="1">
    <source>
        <dbReference type="ARBA" id="ARBA00001917"/>
    </source>
</evidence>
<dbReference type="STRING" id="451379.A0A0N5AC25"/>
<dbReference type="CDD" id="cd04738">
    <property type="entry name" value="DHOD_2_like"/>
    <property type="match status" value="1"/>
</dbReference>
<accession>A0A0N5AC25</accession>
<dbReference type="GO" id="GO:0004152">
    <property type="term" value="F:dihydroorotate dehydrogenase activity"/>
    <property type="evidence" value="ECO:0007669"/>
    <property type="project" value="InterPro"/>
</dbReference>
<dbReference type="Proteomes" id="UP000046393">
    <property type="component" value="Unplaced"/>
</dbReference>
<keyword evidence="5" id="KW-0560">Oxidoreductase</keyword>
<dbReference type="Gene3D" id="3.20.20.70">
    <property type="entry name" value="Aldolase class I"/>
    <property type="match status" value="1"/>
</dbReference>
<dbReference type="AlphaFoldDB" id="A0A0N5AC25"/>
<evidence type="ECO:0000256" key="2">
    <source>
        <dbReference type="ARBA" id="ARBA00004725"/>
    </source>
</evidence>
<proteinExistence type="predicted"/>
<name>A0A0N5AC25_9BILA</name>
<protein>
    <submittedName>
        <fullName evidence="9">DHO_dh domain-containing protein</fullName>
    </submittedName>
</protein>
<dbReference type="InterPro" id="IPR005720">
    <property type="entry name" value="Dihydroorotate_DH_cat"/>
</dbReference>
<feature type="domain" description="Dihydroorotate dehydrogenase catalytic" evidence="7">
    <location>
        <begin position="81"/>
        <end position="376"/>
    </location>
</feature>
<dbReference type="InterPro" id="IPR050074">
    <property type="entry name" value="DHO_dehydrogenase"/>
</dbReference>
<dbReference type="GO" id="GO:0006207">
    <property type="term" value="P:'de novo' pyrimidine nucleobase biosynthetic process"/>
    <property type="evidence" value="ECO:0007669"/>
    <property type="project" value="InterPro"/>
</dbReference>
<keyword evidence="8" id="KW-1185">Reference proteome</keyword>
<dbReference type="InterPro" id="IPR013785">
    <property type="entry name" value="Aldolase_TIM"/>
</dbReference>
<evidence type="ECO:0000313" key="8">
    <source>
        <dbReference type="Proteomes" id="UP000046393"/>
    </source>
</evidence>
<organism evidence="8 9">
    <name type="scientific">Syphacia muris</name>
    <dbReference type="NCBI Taxonomy" id="451379"/>
    <lineage>
        <taxon>Eukaryota</taxon>
        <taxon>Metazoa</taxon>
        <taxon>Ecdysozoa</taxon>
        <taxon>Nematoda</taxon>
        <taxon>Chromadorea</taxon>
        <taxon>Rhabditida</taxon>
        <taxon>Spirurina</taxon>
        <taxon>Oxyuridomorpha</taxon>
        <taxon>Oxyuroidea</taxon>
        <taxon>Oxyuridae</taxon>
        <taxon>Syphacia</taxon>
    </lineage>
</organism>
<dbReference type="PANTHER" id="PTHR48109">
    <property type="entry name" value="DIHYDROOROTATE DEHYDROGENASE (QUINONE), MITOCHONDRIAL-RELATED"/>
    <property type="match status" value="1"/>
</dbReference>
<evidence type="ECO:0000256" key="6">
    <source>
        <dbReference type="ARBA" id="ARBA00023136"/>
    </source>
</evidence>
<dbReference type="SUPFAM" id="SSF51395">
    <property type="entry name" value="FMN-linked oxidoreductases"/>
    <property type="match status" value="1"/>
</dbReference>
<dbReference type="NCBIfam" id="TIGR01036">
    <property type="entry name" value="pyrD_sub2"/>
    <property type="match status" value="1"/>
</dbReference>
<comment type="cofactor">
    <cofactor evidence="1">
        <name>FMN</name>
        <dbReference type="ChEBI" id="CHEBI:58210"/>
    </cofactor>
</comment>
<comment type="pathway">
    <text evidence="2">Pyrimidine metabolism; UMP biosynthesis via de novo pathway.</text>
</comment>
<evidence type="ECO:0000256" key="5">
    <source>
        <dbReference type="ARBA" id="ARBA00023002"/>
    </source>
</evidence>
<evidence type="ECO:0000259" key="7">
    <source>
        <dbReference type="Pfam" id="PF01180"/>
    </source>
</evidence>
<dbReference type="InterPro" id="IPR005719">
    <property type="entry name" value="Dihydroorotate_DH_2"/>
</dbReference>
<dbReference type="NCBIfam" id="NF003652">
    <property type="entry name" value="PRK05286.2-5"/>
    <property type="match status" value="1"/>
</dbReference>
<reference evidence="9" key="1">
    <citation type="submission" date="2017-02" db="UniProtKB">
        <authorList>
            <consortium name="WormBaseParasite"/>
        </authorList>
    </citation>
    <scope>IDENTIFICATION</scope>
</reference>
<keyword evidence="4" id="KW-0288">FMN</keyword>
<keyword evidence="3" id="KW-0285">Flavoprotein</keyword>
<dbReference type="PANTHER" id="PTHR48109:SF4">
    <property type="entry name" value="DIHYDROOROTATE DEHYDROGENASE (QUINONE), MITOCHONDRIAL"/>
    <property type="match status" value="1"/>
</dbReference>
<dbReference type="WBParaSite" id="SMUV_0000170101-mRNA-1">
    <property type="protein sequence ID" value="SMUV_0000170101-mRNA-1"/>
    <property type="gene ID" value="SMUV_0000170101"/>
</dbReference>